<dbReference type="Proteomes" id="UP000078492">
    <property type="component" value="Unassembled WGS sequence"/>
</dbReference>
<dbReference type="AlphaFoldDB" id="A0A151JQ85"/>
<keyword evidence="3" id="KW-1185">Reference proteome</keyword>
<feature type="transmembrane region" description="Helical" evidence="1">
    <location>
        <begin position="31"/>
        <end position="47"/>
    </location>
</feature>
<keyword evidence="1" id="KW-0812">Transmembrane</keyword>
<keyword evidence="1" id="KW-0472">Membrane</keyword>
<evidence type="ECO:0000313" key="3">
    <source>
        <dbReference type="Proteomes" id="UP000078492"/>
    </source>
</evidence>
<keyword evidence="1" id="KW-1133">Transmembrane helix</keyword>
<feature type="transmembrane region" description="Helical" evidence="1">
    <location>
        <begin position="119"/>
        <end position="140"/>
    </location>
</feature>
<reference evidence="2 3" key="1">
    <citation type="submission" date="2015-09" db="EMBL/GenBank/DDBJ databases">
        <title>Trachymyrmex cornetzi WGS genome.</title>
        <authorList>
            <person name="Nygaard S."/>
            <person name="Hu H."/>
            <person name="Boomsma J."/>
            <person name="Zhang G."/>
        </authorList>
    </citation>
    <scope>NUCLEOTIDE SEQUENCE [LARGE SCALE GENOMIC DNA]</scope>
    <source>
        <strain evidence="2">Tcor2-1</strain>
        <tissue evidence="2">Whole body</tissue>
    </source>
</reference>
<name>A0A151JQ85_9HYME</name>
<proteinExistence type="predicted"/>
<protein>
    <submittedName>
        <fullName evidence="2">Uncharacterized protein</fullName>
    </submittedName>
</protein>
<dbReference type="EMBL" id="KQ978660">
    <property type="protein sequence ID" value="KYN29393.1"/>
    <property type="molecule type" value="Genomic_DNA"/>
</dbReference>
<feature type="non-terminal residue" evidence="2">
    <location>
        <position position="1"/>
    </location>
</feature>
<gene>
    <name evidence="2" type="ORF">ALC57_01176</name>
</gene>
<organism evidence="2 3">
    <name type="scientific">Trachymyrmex cornetzi</name>
    <dbReference type="NCBI Taxonomy" id="471704"/>
    <lineage>
        <taxon>Eukaryota</taxon>
        <taxon>Metazoa</taxon>
        <taxon>Ecdysozoa</taxon>
        <taxon>Arthropoda</taxon>
        <taxon>Hexapoda</taxon>
        <taxon>Insecta</taxon>
        <taxon>Pterygota</taxon>
        <taxon>Neoptera</taxon>
        <taxon>Endopterygota</taxon>
        <taxon>Hymenoptera</taxon>
        <taxon>Apocrita</taxon>
        <taxon>Aculeata</taxon>
        <taxon>Formicoidea</taxon>
        <taxon>Formicidae</taxon>
        <taxon>Myrmicinae</taxon>
        <taxon>Trachymyrmex</taxon>
    </lineage>
</organism>
<evidence type="ECO:0000313" key="2">
    <source>
        <dbReference type="EMBL" id="KYN29393.1"/>
    </source>
</evidence>
<evidence type="ECO:0000256" key="1">
    <source>
        <dbReference type="SAM" id="Phobius"/>
    </source>
</evidence>
<sequence>ELKMCLHELSVVNDTLEALGVPKEYQRMRNWLIRIIIGWIVYIFYRMASHVYELFLCCDVLLNFVTVIYIIFVTYYPEFVIILSALIWGTILRLVYRLSQNDCQIFCVLIERTKLSRRVLYHFAIFAIVKMLITKNRLILAFNNFLLKHYQNFKKNIK</sequence>
<accession>A0A151JQ85</accession>